<comment type="caution">
    <text evidence="1">The sequence shown here is derived from an EMBL/GenBank/DDBJ whole genome shotgun (WGS) entry which is preliminary data.</text>
</comment>
<dbReference type="AlphaFoldDB" id="A0A095ZRX1"/>
<organism evidence="1 2">
    <name type="scientific">Hoylesella buccalis DNF00853</name>
    <dbReference type="NCBI Taxonomy" id="1401074"/>
    <lineage>
        <taxon>Bacteria</taxon>
        <taxon>Pseudomonadati</taxon>
        <taxon>Bacteroidota</taxon>
        <taxon>Bacteroidia</taxon>
        <taxon>Bacteroidales</taxon>
        <taxon>Prevotellaceae</taxon>
        <taxon>Hoylesella</taxon>
    </lineage>
</organism>
<dbReference type="Pfam" id="PF22091">
    <property type="entry name" value="DUF6941"/>
    <property type="match status" value="1"/>
</dbReference>
<dbReference type="OrthoDB" id="1716312at2"/>
<proteinExistence type="predicted"/>
<dbReference type="RefSeq" id="WP_036871212.1">
    <property type="nucleotide sequence ID" value="NZ_JRNN01000003.1"/>
</dbReference>
<accession>A0A095ZRX1</accession>
<evidence type="ECO:0000313" key="1">
    <source>
        <dbReference type="EMBL" id="KGF37505.1"/>
    </source>
</evidence>
<dbReference type="EMBL" id="JRNN01000003">
    <property type="protein sequence ID" value="KGF37505.1"/>
    <property type="molecule type" value="Genomic_DNA"/>
</dbReference>
<sequence>MKVEILTLCDFAQTYRDRLTIVGAFSSINAQKFPLDMTDVSFVAKIAMENPGNRKHDVEITIKKDGEAEPVFGPVSAPLDLSDNKEDFLEANLIIKIGHLTIPSQGQYHLVFSFDGNETTTPLSVAEQK</sequence>
<reference evidence="1 2" key="1">
    <citation type="submission" date="2014-07" db="EMBL/GenBank/DDBJ databases">
        <authorList>
            <person name="McCorrison J."/>
            <person name="Sanka R."/>
            <person name="Torralba M."/>
            <person name="Gillis M."/>
            <person name="Haft D.H."/>
            <person name="Methe B."/>
            <person name="Sutton G."/>
            <person name="Nelson K.E."/>
        </authorList>
    </citation>
    <scope>NUCLEOTIDE SEQUENCE [LARGE SCALE GENOMIC DNA]</scope>
    <source>
        <strain evidence="1 2">DNF00853</strain>
    </source>
</reference>
<evidence type="ECO:0000313" key="2">
    <source>
        <dbReference type="Proteomes" id="UP000029556"/>
    </source>
</evidence>
<name>A0A095ZRX1_9BACT</name>
<protein>
    <submittedName>
        <fullName evidence="1">Uncharacterized protein</fullName>
    </submittedName>
</protein>
<gene>
    <name evidence="1" type="ORF">HMPREF2137_00265</name>
</gene>
<dbReference type="InterPro" id="IPR054221">
    <property type="entry name" value="DUF6941"/>
</dbReference>
<dbReference type="Proteomes" id="UP000029556">
    <property type="component" value="Unassembled WGS sequence"/>
</dbReference>